<dbReference type="Proteomes" id="UP001652264">
    <property type="component" value="Unassembled WGS sequence"/>
</dbReference>
<gene>
    <name evidence="2" type="ORF">NYQ28_12595</name>
</gene>
<protein>
    <submittedName>
        <fullName evidence="2">Uncharacterized protein</fullName>
    </submittedName>
</protein>
<evidence type="ECO:0000256" key="1">
    <source>
        <dbReference type="SAM" id="MobiDB-lite"/>
    </source>
</evidence>
<feature type="region of interest" description="Disordered" evidence="1">
    <location>
        <begin position="1"/>
        <end position="21"/>
    </location>
</feature>
<keyword evidence="3" id="KW-1185">Reference proteome</keyword>
<evidence type="ECO:0000313" key="3">
    <source>
        <dbReference type="Proteomes" id="UP001652264"/>
    </source>
</evidence>
<comment type="caution">
    <text evidence="2">The sequence shown here is derived from an EMBL/GenBank/DDBJ whole genome shotgun (WGS) entry which is preliminary data.</text>
</comment>
<proteinExistence type="predicted"/>
<reference evidence="2 3" key="1">
    <citation type="submission" date="2022-08" db="EMBL/GenBank/DDBJ databases">
        <title>Taxonomy of Curtobacterium flaccumfaciens.</title>
        <authorList>
            <person name="Osdaghi E."/>
            <person name="Taghavi S.M."/>
            <person name="Hamidizade M."/>
            <person name="Abachi H."/>
            <person name="Fazliarab A."/>
            <person name="Baeyen S."/>
            <person name="Portier P."/>
            <person name="Van Vaerenbergh J."/>
            <person name="Jacques M.-A."/>
        </authorList>
    </citation>
    <scope>NUCLEOTIDE SEQUENCE [LARGE SCALE GENOMIC DNA]</scope>
    <source>
        <strain evidence="2 3">LMG8786T</strain>
    </source>
</reference>
<organism evidence="2 3">
    <name type="scientific">Curtobacterium citreum</name>
    <dbReference type="NCBI Taxonomy" id="2036"/>
    <lineage>
        <taxon>Bacteria</taxon>
        <taxon>Bacillati</taxon>
        <taxon>Actinomycetota</taxon>
        <taxon>Actinomycetes</taxon>
        <taxon>Micrococcales</taxon>
        <taxon>Microbacteriaceae</taxon>
        <taxon>Curtobacterium</taxon>
    </lineage>
</organism>
<evidence type="ECO:0000313" key="2">
    <source>
        <dbReference type="EMBL" id="MCS6523404.1"/>
    </source>
</evidence>
<sequence>MTTTGGAAPGLQAGSNPSAGPALLTFPVTGGAPVCEGDSCFVPGAEGSWTEVPD</sequence>
<dbReference type="GeneID" id="95325630"/>
<accession>A0ABT2HJF0</accession>
<name>A0ABT2HJF0_9MICO</name>
<dbReference type="RefSeq" id="WP_167510044.1">
    <property type="nucleotide sequence ID" value="NZ_BMNV01000008.1"/>
</dbReference>
<dbReference type="EMBL" id="JANVAD010000006">
    <property type="protein sequence ID" value="MCS6523404.1"/>
    <property type="molecule type" value="Genomic_DNA"/>
</dbReference>